<gene>
    <name evidence="2" type="ORF">Cba03nite_06290</name>
</gene>
<dbReference type="SUPFAM" id="SSF55486">
    <property type="entry name" value="Metalloproteases ('zincins'), catalytic domain"/>
    <property type="match status" value="1"/>
</dbReference>
<keyword evidence="3" id="KW-1185">Reference proteome</keyword>
<organism evidence="2 3">
    <name type="scientific">Catellatospora bangladeshensis</name>
    <dbReference type="NCBI Taxonomy" id="310355"/>
    <lineage>
        <taxon>Bacteria</taxon>
        <taxon>Bacillati</taxon>
        <taxon>Actinomycetota</taxon>
        <taxon>Actinomycetes</taxon>
        <taxon>Micromonosporales</taxon>
        <taxon>Micromonosporaceae</taxon>
        <taxon>Catellatospora</taxon>
    </lineage>
</organism>
<dbReference type="EMBL" id="BONF01000005">
    <property type="protein sequence ID" value="GIF79280.1"/>
    <property type="molecule type" value="Genomic_DNA"/>
</dbReference>
<evidence type="ECO:0000313" key="3">
    <source>
        <dbReference type="Proteomes" id="UP000601223"/>
    </source>
</evidence>
<dbReference type="Pfam" id="PF11350">
    <property type="entry name" value="DUF3152"/>
    <property type="match status" value="1"/>
</dbReference>
<sequence length="185" mass="20101">MLQRGGGTFHTAAGGTDIVGSAGSLRRYQVQVEKGITAFDTDGFAAKVDEILSDDRSWIASKKWRLQRVGPGESPNFYVKLATPDTVDRLCGQVGLITNGIFSCRAGSNVVINLRRWTNGADGFTDMEVYRSMVINHEVGHFLGHGHVFCPGKGRLAPVMQQQTKGLQGCKANPYPYPDGVHYVG</sequence>
<protein>
    <recommendedName>
        <fullName evidence="1">DUF3152 domain-containing protein</fullName>
    </recommendedName>
</protein>
<feature type="domain" description="DUF3152" evidence="1">
    <location>
        <begin position="3"/>
        <end position="168"/>
    </location>
</feature>
<proteinExistence type="predicted"/>
<dbReference type="InterPro" id="IPR022603">
    <property type="entry name" value="DUF3152"/>
</dbReference>
<evidence type="ECO:0000259" key="1">
    <source>
        <dbReference type="Pfam" id="PF11350"/>
    </source>
</evidence>
<comment type="caution">
    <text evidence="2">The sequence shown here is derived from an EMBL/GenBank/DDBJ whole genome shotgun (WGS) entry which is preliminary data.</text>
</comment>
<reference evidence="2 3" key="1">
    <citation type="submission" date="2021-01" db="EMBL/GenBank/DDBJ databases">
        <title>Whole genome shotgun sequence of Catellatospora bangladeshensis NBRC 107357.</title>
        <authorList>
            <person name="Komaki H."/>
            <person name="Tamura T."/>
        </authorList>
    </citation>
    <scope>NUCLEOTIDE SEQUENCE [LARGE SCALE GENOMIC DNA]</scope>
    <source>
        <strain evidence="2 3">NBRC 107357</strain>
    </source>
</reference>
<dbReference type="Proteomes" id="UP000601223">
    <property type="component" value="Unassembled WGS sequence"/>
</dbReference>
<name>A0A8J3NIE5_9ACTN</name>
<accession>A0A8J3NIE5</accession>
<evidence type="ECO:0000313" key="2">
    <source>
        <dbReference type="EMBL" id="GIF79280.1"/>
    </source>
</evidence>
<dbReference type="AlphaFoldDB" id="A0A8J3NIE5"/>